<dbReference type="RefSeq" id="WP_379056207.1">
    <property type="nucleotide sequence ID" value="NZ_JBHTKB010000001.1"/>
</dbReference>
<dbReference type="Proteomes" id="UP001597128">
    <property type="component" value="Unassembled WGS sequence"/>
</dbReference>
<dbReference type="PROSITE" id="PS51257">
    <property type="entry name" value="PROKAR_LIPOPROTEIN"/>
    <property type="match status" value="1"/>
</dbReference>
<protein>
    <recommendedName>
        <fullName evidence="4">Lipoprotein</fullName>
    </recommendedName>
</protein>
<dbReference type="EMBL" id="JBHTKB010000001">
    <property type="protein sequence ID" value="MFD0912980.1"/>
    <property type="molecule type" value="Genomic_DNA"/>
</dbReference>
<feature type="signal peptide" evidence="1">
    <location>
        <begin position="1"/>
        <end position="18"/>
    </location>
</feature>
<evidence type="ECO:0000256" key="1">
    <source>
        <dbReference type="SAM" id="SignalP"/>
    </source>
</evidence>
<evidence type="ECO:0008006" key="4">
    <source>
        <dbReference type="Google" id="ProtNLM"/>
    </source>
</evidence>
<gene>
    <name evidence="2" type="ORF">ACFQ1Z_05425</name>
</gene>
<feature type="chain" id="PRO_5046046986" description="Lipoprotein" evidence="1">
    <location>
        <begin position="19"/>
        <end position="92"/>
    </location>
</feature>
<sequence>MKKTLLLIPLLLTACASMQPTPQTTSSGKAGYKLTCSEFNTTIEQCKVKASELCSHGYDVDPHMTFRETFPDSGDGIYMPARNHVVVSCKQV</sequence>
<evidence type="ECO:0000313" key="3">
    <source>
        <dbReference type="Proteomes" id="UP001597128"/>
    </source>
</evidence>
<proteinExistence type="predicted"/>
<keyword evidence="3" id="KW-1185">Reference proteome</keyword>
<organism evidence="2 3">
    <name type="scientific">Methylophilus luteus</name>
    <dbReference type="NCBI Taxonomy" id="640108"/>
    <lineage>
        <taxon>Bacteria</taxon>
        <taxon>Pseudomonadati</taxon>
        <taxon>Pseudomonadota</taxon>
        <taxon>Betaproteobacteria</taxon>
        <taxon>Nitrosomonadales</taxon>
        <taxon>Methylophilaceae</taxon>
        <taxon>Methylophilus</taxon>
    </lineage>
</organism>
<comment type="caution">
    <text evidence="2">The sequence shown here is derived from an EMBL/GenBank/DDBJ whole genome shotgun (WGS) entry which is preliminary data.</text>
</comment>
<keyword evidence="1" id="KW-0732">Signal</keyword>
<name>A0ABW3F7R5_9PROT</name>
<evidence type="ECO:0000313" key="2">
    <source>
        <dbReference type="EMBL" id="MFD0912980.1"/>
    </source>
</evidence>
<accession>A0ABW3F7R5</accession>
<reference evidence="3" key="1">
    <citation type="journal article" date="2019" name="Int. J. Syst. Evol. Microbiol.">
        <title>The Global Catalogue of Microorganisms (GCM) 10K type strain sequencing project: providing services to taxonomists for standard genome sequencing and annotation.</title>
        <authorList>
            <consortium name="The Broad Institute Genomics Platform"/>
            <consortium name="The Broad Institute Genome Sequencing Center for Infectious Disease"/>
            <person name="Wu L."/>
            <person name="Ma J."/>
        </authorList>
    </citation>
    <scope>NUCLEOTIDE SEQUENCE [LARGE SCALE GENOMIC DNA]</scope>
    <source>
        <strain evidence="3">CCUG 58412</strain>
    </source>
</reference>